<dbReference type="PROSITE" id="PS50928">
    <property type="entry name" value="ABC_TM1"/>
    <property type="match status" value="1"/>
</dbReference>
<evidence type="ECO:0000259" key="9">
    <source>
        <dbReference type="PROSITE" id="PS50928"/>
    </source>
</evidence>
<dbReference type="Gene3D" id="1.10.3720.10">
    <property type="entry name" value="MetI-like"/>
    <property type="match status" value="1"/>
</dbReference>
<dbReference type="Pfam" id="PF00528">
    <property type="entry name" value="BPD_transp_1"/>
    <property type="match status" value="1"/>
</dbReference>
<dbReference type="InterPro" id="IPR000515">
    <property type="entry name" value="MetI-like"/>
</dbReference>
<evidence type="ECO:0000256" key="1">
    <source>
        <dbReference type="ARBA" id="ARBA00004651"/>
    </source>
</evidence>
<feature type="transmembrane region" description="Helical" evidence="7">
    <location>
        <begin position="159"/>
        <end position="179"/>
    </location>
</feature>
<feature type="transmembrane region" description="Helical" evidence="7">
    <location>
        <begin position="185"/>
        <end position="207"/>
    </location>
</feature>
<reference evidence="10" key="1">
    <citation type="journal article" date="2021" name="PeerJ">
        <title>Extensive microbial diversity within the chicken gut microbiome revealed by metagenomics and culture.</title>
        <authorList>
            <person name="Gilroy R."/>
            <person name="Ravi A."/>
            <person name="Getino M."/>
            <person name="Pursley I."/>
            <person name="Horton D.L."/>
            <person name="Alikhan N.F."/>
            <person name="Baker D."/>
            <person name="Gharbi K."/>
            <person name="Hall N."/>
            <person name="Watson M."/>
            <person name="Adriaenssens E.M."/>
            <person name="Foster-Nyarko E."/>
            <person name="Jarju S."/>
            <person name="Secka A."/>
            <person name="Antonio M."/>
            <person name="Oren A."/>
            <person name="Chaudhuri R.R."/>
            <person name="La Ragione R."/>
            <person name="Hildebrand F."/>
            <person name="Pallen M.J."/>
        </authorList>
    </citation>
    <scope>NUCLEOTIDE SEQUENCE</scope>
    <source>
        <strain evidence="10">ChiHjej13B12-24818</strain>
    </source>
</reference>
<accession>A0A9D2LAI6</accession>
<comment type="subcellular location">
    <subcellularLocation>
        <location evidence="1 7">Cell membrane</location>
        <topology evidence="1 7">Multi-pass membrane protein</topology>
    </subcellularLocation>
</comment>
<evidence type="ECO:0000256" key="6">
    <source>
        <dbReference type="ARBA" id="ARBA00023136"/>
    </source>
</evidence>
<reference evidence="10" key="2">
    <citation type="submission" date="2021-04" db="EMBL/GenBank/DDBJ databases">
        <authorList>
            <person name="Gilroy R."/>
        </authorList>
    </citation>
    <scope>NUCLEOTIDE SEQUENCE</scope>
    <source>
        <strain evidence="10">ChiHjej13B12-24818</strain>
    </source>
</reference>
<feature type="region of interest" description="Disordered" evidence="8">
    <location>
        <begin position="1"/>
        <end position="44"/>
    </location>
</feature>
<gene>
    <name evidence="10" type="ORF">H9786_00610</name>
</gene>
<feature type="transmembrane region" description="Helical" evidence="7">
    <location>
        <begin position="123"/>
        <end position="147"/>
    </location>
</feature>
<keyword evidence="6 7" id="KW-0472">Membrane</keyword>
<keyword evidence="2 7" id="KW-0813">Transport</keyword>
<keyword evidence="4 7" id="KW-0812">Transmembrane</keyword>
<dbReference type="CDD" id="cd06261">
    <property type="entry name" value="TM_PBP2"/>
    <property type="match status" value="1"/>
</dbReference>
<keyword evidence="3" id="KW-1003">Cell membrane</keyword>
<dbReference type="PANTHER" id="PTHR30151:SF0">
    <property type="entry name" value="ABC TRANSPORTER PERMEASE PROTEIN MJ0413-RELATED"/>
    <property type="match status" value="1"/>
</dbReference>
<evidence type="ECO:0000313" key="11">
    <source>
        <dbReference type="Proteomes" id="UP000823823"/>
    </source>
</evidence>
<evidence type="ECO:0000256" key="7">
    <source>
        <dbReference type="RuleBase" id="RU363032"/>
    </source>
</evidence>
<dbReference type="AlphaFoldDB" id="A0A9D2LAI6"/>
<evidence type="ECO:0000313" key="10">
    <source>
        <dbReference type="EMBL" id="HJB09024.1"/>
    </source>
</evidence>
<feature type="transmembrane region" description="Helical" evidence="7">
    <location>
        <begin position="282"/>
        <end position="303"/>
    </location>
</feature>
<comment type="similarity">
    <text evidence="7">Belongs to the binding-protein-dependent transport system permease family.</text>
</comment>
<dbReference type="Proteomes" id="UP000823823">
    <property type="component" value="Unassembled WGS sequence"/>
</dbReference>
<keyword evidence="5 7" id="KW-1133">Transmembrane helix</keyword>
<dbReference type="SUPFAM" id="SSF161098">
    <property type="entry name" value="MetI-like"/>
    <property type="match status" value="1"/>
</dbReference>
<sequence length="313" mass="34357">MSDLSTPGREQRPDPSPEQNLDQSRVPTASAAPPRRSAQEQAELRERRTLEAARATRAQENRQRTFYLLLSVLTPVLLLALWELTARFQIIDPRFFPPPSRIAAAATEMALDGELWSHTWPTLLRLLVGGGLGAVAGIAVGLLMGAFRPVNAAFGPLFAALYPLPKIAIFPILLMIFGPTELPKMIAVFITTFFVMQINTVSGVWAIDRKLLEAGSAYGATGLDRFRFVVLPGALPFVFSGLRTATGTAVVVITAVEFTGATTEGLGYLIWNSWQLFMPEKLYVGLVVIGIIGALLTWILTTSEKLILPWRRR</sequence>
<evidence type="ECO:0000256" key="3">
    <source>
        <dbReference type="ARBA" id="ARBA00022475"/>
    </source>
</evidence>
<evidence type="ECO:0000256" key="4">
    <source>
        <dbReference type="ARBA" id="ARBA00022692"/>
    </source>
</evidence>
<dbReference type="EMBL" id="DWZH01000007">
    <property type="protein sequence ID" value="HJB09024.1"/>
    <property type="molecule type" value="Genomic_DNA"/>
</dbReference>
<dbReference type="InterPro" id="IPR035906">
    <property type="entry name" value="MetI-like_sf"/>
</dbReference>
<feature type="domain" description="ABC transmembrane type-1" evidence="9">
    <location>
        <begin position="119"/>
        <end position="300"/>
    </location>
</feature>
<dbReference type="PANTHER" id="PTHR30151">
    <property type="entry name" value="ALKANE SULFONATE ABC TRANSPORTER-RELATED, MEMBRANE SUBUNIT"/>
    <property type="match status" value="1"/>
</dbReference>
<evidence type="ECO:0000256" key="5">
    <source>
        <dbReference type="ARBA" id="ARBA00022989"/>
    </source>
</evidence>
<proteinExistence type="inferred from homology"/>
<evidence type="ECO:0000256" key="8">
    <source>
        <dbReference type="SAM" id="MobiDB-lite"/>
    </source>
</evidence>
<feature type="transmembrane region" description="Helical" evidence="7">
    <location>
        <begin position="66"/>
        <end position="85"/>
    </location>
</feature>
<feature type="transmembrane region" description="Helical" evidence="7">
    <location>
        <begin position="228"/>
        <end position="256"/>
    </location>
</feature>
<organism evidence="10 11">
    <name type="scientific">Candidatus Brachybacterium merdavium</name>
    <dbReference type="NCBI Taxonomy" id="2838513"/>
    <lineage>
        <taxon>Bacteria</taxon>
        <taxon>Bacillati</taxon>
        <taxon>Actinomycetota</taxon>
        <taxon>Actinomycetes</taxon>
        <taxon>Micrococcales</taxon>
        <taxon>Dermabacteraceae</taxon>
        <taxon>Brachybacterium</taxon>
    </lineage>
</organism>
<dbReference type="GO" id="GO:0055085">
    <property type="term" value="P:transmembrane transport"/>
    <property type="evidence" value="ECO:0007669"/>
    <property type="project" value="InterPro"/>
</dbReference>
<comment type="caution">
    <text evidence="10">The sequence shown here is derived from an EMBL/GenBank/DDBJ whole genome shotgun (WGS) entry which is preliminary data.</text>
</comment>
<dbReference type="GO" id="GO:0005886">
    <property type="term" value="C:plasma membrane"/>
    <property type="evidence" value="ECO:0007669"/>
    <property type="project" value="UniProtKB-SubCell"/>
</dbReference>
<evidence type="ECO:0000256" key="2">
    <source>
        <dbReference type="ARBA" id="ARBA00022448"/>
    </source>
</evidence>
<protein>
    <submittedName>
        <fullName evidence="10">ABC transporter permease</fullName>
    </submittedName>
</protein>
<name>A0A9D2LAI6_9MICO</name>
<feature type="compositionally biased region" description="Low complexity" evidence="8">
    <location>
        <begin position="24"/>
        <end position="41"/>
    </location>
</feature>